<evidence type="ECO:0000313" key="4">
    <source>
        <dbReference type="Proteomes" id="UP000237682"/>
    </source>
</evidence>
<accession>A0A2S9QDY1</accession>
<sequence length="303" mass="32356">MALLAIRSYPSADNLCLDPQATRMLNRLTLLVLAWFLACCALPAQAGSSDPSQSDPSQSDPHAAIQLLPGQAHPEGLAGLAIQLAPGWKTYWRNPGDAGIPPTFDWSRSENLREVTVLWPAPSRYDQEGASSAVYHDEVVLPLRISAIDPSKPVRLALGLDYAACKTICVPAKGSADVILSPGTQKGEGSAEIEQAMKKVPVSREIGATETLAIKQVRLDTATNPARLTIDVSAPSASALFVEGPMKWYLPMPEPADKADKANPQRFVLPLEGLPKGATLAGNELRFTLSTGEAGVESLYRLP</sequence>
<dbReference type="AlphaFoldDB" id="A0A2S9QDY1"/>
<dbReference type="Pfam" id="PF11412">
    <property type="entry name" value="DsbD_N"/>
    <property type="match status" value="1"/>
</dbReference>
<feature type="domain" description="Thiol:disulfide interchange protein DsbD N-terminal" evidence="2">
    <location>
        <begin position="75"/>
        <end position="174"/>
    </location>
</feature>
<dbReference type="EMBL" id="PUEJ01000004">
    <property type="protein sequence ID" value="PRH87552.1"/>
    <property type="molecule type" value="Genomic_DNA"/>
</dbReference>
<reference evidence="3 4" key="1">
    <citation type="submission" date="2018-02" db="EMBL/GenBank/DDBJ databases">
        <title>Whole genome sequencing of endophytic bacterium.</title>
        <authorList>
            <person name="Eedara R."/>
            <person name="Podile A.R."/>
        </authorList>
    </citation>
    <scope>NUCLEOTIDE SEQUENCE [LARGE SCALE GENOMIC DNA]</scope>
    <source>
        <strain evidence="3 4">RP1T</strain>
    </source>
</reference>
<keyword evidence="1" id="KW-0732">Signal</keyword>
<comment type="caution">
    <text evidence="3">The sequence shown here is derived from an EMBL/GenBank/DDBJ whole genome shotgun (WGS) entry which is preliminary data.</text>
</comment>
<dbReference type="Proteomes" id="UP000237682">
    <property type="component" value="Unassembled WGS sequence"/>
</dbReference>
<protein>
    <submittedName>
        <fullName evidence="3">Cytochrome C biogenesis protein</fullName>
    </submittedName>
</protein>
<feature type="chain" id="PRO_5015547627" evidence="1">
    <location>
        <begin position="47"/>
        <end position="303"/>
    </location>
</feature>
<evidence type="ECO:0000313" key="3">
    <source>
        <dbReference type="EMBL" id="PRH87552.1"/>
    </source>
</evidence>
<dbReference type="OrthoDB" id="9811036at2"/>
<name>A0A2S9QDY1_9HYPH</name>
<evidence type="ECO:0000259" key="2">
    <source>
        <dbReference type="Pfam" id="PF11412"/>
    </source>
</evidence>
<proteinExistence type="predicted"/>
<keyword evidence="4" id="KW-1185">Reference proteome</keyword>
<gene>
    <name evidence="3" type="ORF">C5L14_13185</name>
</gene>
<organism evidence="3 4">
    <name type="scientific">Labrys okinawensis</name>
    <dbReference type="NCBI Taxonomy" id="346911"/>
    <lineage>
        <taxon>Bacteria</taxon>
        <taxon>Pseudomonadati</taxon>
        <taxon>Pseudomonadota</taxon>
        <taxon>Alphaproteobacteria</taxon>
        <taxon>Hyphomicrobiales</taxon>
        <taxon>Xanthobacteraceae</taxon>
        <taxon>Labrys</taxon>
    </lineage>
</organism>
<dbReference type="InterPro" id="IPR028250">
    <property type="entry name" value="DsbDN"/>
</dbReference>
<feature type="signal peptide" evidence="1">
    <location>
        <begin position="1"/>
        <end position="46"/>
    </location>
</feature>
<evidence type="ECO:0000256" key="1">
    <source>
        <dbReference type="SAM" id="SignalP"/>
    </source>
</evidence>